<organism evidence="3 4">
    <name type="scientific">Triangularia setosa</name>
    <dbReference type="NCBI Taxonomy" id="2587417"/>
    <lineage>
        <taxon>Eukaryota</taxon>
        <taxon>Fungi</taxon>
        <taxon>Dikarya</taxon>
        <taxon>Ascomycota</taxon>
        <taxon>Pezizomycotina</taxon>
        <taxon>Sordariomycetes</taxon>
        <taxon>Sordariomycetidae</taxon>
        <taxon>Sordariales</taxon>
        <taxon>Podosporaceae</taxon>
        <taxon>Triangularia</taxon>
    </lineage>
</organism>
<dbReference type="Proteomes" id="UP001302321">
    <property type="component" value="Unassembled WGS sequence"/>
</dbReference>
<name>A0AAN6W618_9PEZI</name>
<feature type="compositionally biased region" description="Polar residues" evidence="1">
    <location>
        <begin position="26"/>
        <end position="38"/>
    </location>
</feature>
<feature type="chain" id="PRO_5043027166" description="Secreted protein" evidence="2">
    <location>
        <begin position="21"/>
        <end position="79"/>
    </location>
</feature>
<gene>
    <name evidence="3" type="ORF">QBC36DRAFT_18978</name>
</gene>
<accession>A0AAN6W618</accession>
<dbReference type="EMBL" id="MU866220">
    <property type="protein sequence ID" value="KAK4175796.1"/>
    <property type="molecule type" value="Genomic_DNA"/>
</dbReference>
<reference evidence="3" key="2">
    <citation type="submission" date="2023-05" db="EMBL/GenBank/DDBJ databases">
        <authorList>
            <consortium name="Lawrence Berkeley National Laboratory"/>
            <person name="Steindorff A."/>
            <person name="Hensen N."/>
            <person name="Bonometti L."/>
            <person name="Westerberg I."/>
            <person name="Brannstrom I.O."/>
            <person name="Guillou S."/>
            <person name="Cros-Aarteil S."/>
            <person name="Calhoun S."/>
            <person name="Haridas S."/>
            <person name="Kuo A."/>
            <person name="Mondo S."/>
            <person name="Pangilinan J."/>
            <person name="Riley R."/>
            <person name="Labutti K."/>
            <person name="Andreopoulos B."/>
            <person name="Lipzen A."/>
            <person name="Chen C."/>
            <person name="Yanf M."/>
            <person name="Daum C."/>
            <person name="Ng V."/>
            <person name="Clum A."/>
            <person name="Ohm R."/>
            <person name="Martin F."/>
            <person name="Silar P."/>
            <person name="Natvig D."/>
            <person name="Lalanne C."/>
            <person name="Gautier V."/>
            <person name="Ament-Velasquez S.L."/>
            <person name="Kruys A."/>
            <person name="Hutchinson M.I."/>
            <person name="Powell A.J."/>
            <person name="Barry K."/>
            <person name="Miller A.N."/>
            <person name="Grigoriev I.V."/>
            <person name="Debuchy R."/>
            <person name="Gladieux P."/>
            <person name="Thoren M.H."/>
            <person name="Johannesson H."/>
        </authorList>
    </citation>
    <scope>NUCLEOTIDE SEQUENCE</scope>
    <source>
        <strain evidence="3">CBS 892.96</strain>
    </source>
</reference>
<proteinExistence type="predicted"/>
<comment type="caution">
    <text evidence="3">The sequence shown here is derived from an EMBL/GenBank/DDBJ whole genome shotgun (WGS) entry which is preliminary data.</text>
</comment>
<reference evidence="3" key="1">
    <citation type="journal article" date="2023" name="Mol. Phylogenet. Evol.">
        <title>Genome-scale phylogeny and comparative genomics of the fungal order Sordariales.</title>
        <authorList>
            <person name="Hensen N."/>
            <person name="Bonometti L."/>
            <person name="Westerberg I."/>
            <person name="Brannstrom I.O."/>
            <person name="Guillou S."/>
            <person name="Cros-Aarteil S."/>
            <person name="Calhoun S."/>
            <person name="Haridas S."/>
            <person name="Kuo A."/>
            <person name="Mondo S."/>
            <person name="Pangilinan J."/>
            <person name="Riley R."/>
            <person name="LaButti K."/>
            <person name="Andreopoulos B."/>
            <person name="Lipzen A."/>
            <person name="Chen C."/>
            <person name="Yan M."/>
            <person name="Daum C."/>
            <person name="Ng V."/>
            <person name="Clum A."/>
            <person name="Steindorff A."/>
            <person name="Ohm R.A."/>
            <person name="Martin F."/>
            <person name="Silar P."/>
            <person name="Natvig D.O."/>
            <person name="Lalanne C."/>
            <person name="Gautier V."/>
            <person name="Ament-Velasquez S.L."/>
            <person name="Kruys A."/>
            <person name="Hutchinson M.I."/>
            <person name="Powell A.J."/>
            <person name="Barry K."/>
            <person name="Miller A.N."/>
            <person name="Grigoriev I.V."/>
            <person name="Debuchy R."/>
            <person name="Gladieux P."/>
            <person name="Hiltunen Thoren M."/>
            <person name="Johannesson H."/>
        </authorList>
    </citation>
    <scope>NUCLEOTIDE SEQUENCE</scope>
    <source>
        <strain evidence="3">CBS 892.96</strain>
    </source>
</reference>
<evidence type="ECO:0000256" key="2">
    <source>
        <dbReference type="SAM" id="SignalP"/>
    </source>
</evidence>
<protein>
    <recommendedName>
        <fullName evidence="5">Secreted protein</fullName>
    </recommendedName>
</protein>
<evidence type="ECO:0000256" key="1">
    <source>
        <dbReference type="SAM" id="MobiDB-lite"/>
    </source>
</evidence>
<evidence type="ECO:0000313" key="4">
    <source>
        <dbReference type="Proteomes" id="UP001302321"/>
    </source>
</evidence>
<evidence type="ECO:0000313" key="3">
    <source>
        <dbReference type="EMBL" id="KAK4175796.1"/>
    </source>
</evidence>
<feature type="signal peptide" evidence="2">
    <location>
        <begin position="1"/>
        <end position="20"/>
    </location>
</feature>
<sequence>MICSFFCFIVLASLEPNGEQQNIATNLNRNDQQRNASPNLPGCRHLTKAKTGTFKPRDEKMNSESKNIPKMPWISTKGG</sequence>
<feature type="region of interest" description="Disordered" evidence="1">
    <location>
        <begin position="26"/>
        <end position="79"/>
    </location>
</feature>
<dbReference type="AlphaFoldDB" id="A0AAN6W618"/>
<keyword evidence="4" id="KW-1185">Reference proteome</keyword>
<evidence type="ECO:0008006" key="5">
    <source>
        <dbReference type="Google" id="ProtNLM"/>
    </source>
</evidence>
<keyword evidence="2" id="KW-0732">Signal</keyword>